<accession>A0A504U1E1</accession>
<dbReference type="Proteomes" id="UP000316429">
    <property type="component" value="Unassembled WGS sequence"/>
</dbReference>
<evidence type="ECO:0000313" key="2">
    <source>
        <dbReference type="Proteomes" id="UP000316429"/>
    </source>
</evidence>
<dbReference type="RefSeq" id="WP_140832578.1">
    <property type="nucleotide sequence ID" value="NZ_VFYP01000011.1"/>
</dbReference>
<protein>
    <submittedName>
        <fullName evidence="1">Uncharacterized protein</fullName>
    </submittedName>
</protein>
<dbReference type="AlphaFoldDB" id="A0A504U1E1"/>
<organism evidence="1 2">
    <name type="scientific">Rhizobium glycinendophyticum</name>
    <dbReference type="NCBI Taxonomy" id="2589807"/>
    <lineage>
        <taxon>Bacteria</taxon>
        <taxon>Pseudomonadati</taxon>
        <taxon>Pseudomonadota</taxon>
        <taxon>Alphaproteobacteria</taxon>
        <taxon>Hyphomicrobiales</taxon>
        <taxon>Rhizobiaceae</taxon>
        <taxon>Rhizobium/Agrobacterium group</taxon>
        <taxon>Rhizobium</taxon>
    </lineage>
</organism>
<reference evidence="1 2" key="1">
    <citation type="submission" date="2019-06" db="EMBL/GenBank/DDBJ databases">
        <title>Rhizobium sp. CL12 isolated from roots of soybean.</title>
        <authorList>
            <person name="Wang C."/>
        </authorList>
    </citation>
    <scope>NUCLEOTIDE SEQUENCE [LARGE SCALE GENOMIC DNA]</scope>
    <source>
        <strain evidence="1 2">CL12</strain>
    </source>
</reference>
<dbReference type="EMBL" id="VFYP01000011">
    <property type="protein sequence ID" value="TPP03696.1"/>
    <property type="molecule type" value="Genomic_DNA"/>
</dbReference>
<gene>
    <name evidence="1" type="ORF">FJQ55_23210</name>
</gene>
<keyword evidence="2" id="KW-1185">Reference proteome</keyword>
<evidence type="ECO:0000313" key="1">
    <source>
        <dbReference type="EMBL" id="TPP03696.1"/>
    </source>
</evidence>
<comment type="caution">
    <text evidence="1">The sequence shown here is derived from an EMBL/GenBank/DDBJ whole genome shotgun (WGS) entry which is preliminary data.</text>
</comment>
<proteinExistence type="predicted"/>
<dbReference type="OrthoDB" id="8364646at2"/>
<sequence length="217" mass="24047">MASPVILIAGIFGLALGAYGFTQELPVLSYGDGASIGATEALRDGDLKPTSSYYGHKRLMLACMQGMTGLWYSVADDAQRQMLAKNCLDLALQYTAKTPVDSFGWVLAARASFILHNVDGMNRYLAYSKAAGPNEQWIAAHRVELFETARTNLSEINKTNAERDLELMVTSLTGIRSVAQRYLSDADFRERITDIVETLPERDQRRFITNVRRAASN</sequence>
<name>A0A504U1E1_9HYPH</name>